<comment type="subcellular location">
    <subcellularLocation>
        <location evidence="1">Cell outer membrane</location>
        <topology evidence="1">Multi-pass membrane protein</topology>
    </subcellularLocation>
</comment>
<evidence type="ECO:0000256" key="6">
    <source>
        <dbReference type="ARBA" id="ARBA00023136"/>
    </source>
</evidence>
<reference evidence="9 10" key="1">
    <citation type="submission" date="2018-09" db="EMBL/GenBank/DDBJ databases">
        <title>Genomic Encyclopedia of Archaeal and Bacterial Type Strains, Phase II (KMG-II): from individual species to whole genera.</title>
        <authorList>
            <person name="Goeker M."/>
        </authorList>
    </citation>
    <scope>NUCLEOTIDE SEQUENCE [LARGE SCALE GENOMIC DNA]</scope>
    <source>
        <strain evidence="9 10">DSM 27148</strain>
    </source>
</reference>
<evidence type="ECO:0000313" key="10">
    <source>
        <dbReference type="Proteomes" id="UP000283387"/>
    </source>
</evidence>
<keyword evidence="3" id="KW-1134">Transmembrane beta strand</keyword>
<gene>
    <name evidence="9" type="ORF">BC643_4361</name>
</gene>
<keyword evidence="5 8" id="KW-0732">Signal</keyword>
<evidence type="ECO:0000256" key="2">
    <source>
        <dbReference type="ARBA" id="ARBA00008163"/>
    </source>
</evidence>
<feature type="chain" id="PRO_5019517516" evidence="8">
    <location>
        <begin position="21"/>
        <end position="455"/>
    </location>
</feature>
<evidence type="ECO:0000313" key="9">
    <source>
        <dbReference type="EMBL" id="RKD86045.1"/>
    </source>
</evidence>
<keyword evidence="7" id="KW-0998">Cell outer membrane</keyword>
<evidence type="ECO:0000256" key="8">
    <source>
        <dbReference type="SAM" id="SignalP"/>
    </source>
</evidence>
<evidence type="ECO:0000256" key="5">
    <source>
        <dbReference type="ARBA" id="ARBA00022729"/>
    </source>
</evidence>
<proteinExistence type="inferred from homology"/>
<dbReference type="AlphaFoldDB" id="A0A419VV80"/>
<protein>
    <submittedName>
        <fullName evidence="9">Long-chain fatty acid transport protein</fullName>
    </submittedName>
</protein>
<dbReference type="GO" id="GO:0009279">
    <property type="term" value="C:cell outer membrane"/>
    <property type="evidence" value="ECO:0007669"/>
    <property type="project" value="UniProtKB-SubCell"/>
</dbReference>
<keyword evidence="4" id="KW-0812">Transmembrane</keyword>
<dbReference type="OrthoDB" id="9765839at2"/>
<dbReference type="PANTHER" id="PTHR35093:SF8">
    <property type="entry name" value="OUTER MEMBRANE PROTEIN NMB0088-RELATED"/>
    <property type="match status" value="1"/>
</dbReference>
<dbReference type="GO" id="GO:0015483">
    <property type="term" value="F:long-chain fatty acid transporting porin activity"/>
    <property type="evidence" value="ECO:0007669"/>
    <property type="project" value="TreeGrafter"/>
</dbReference>
<comment type="similarity">
    <text evidence="2">Belongs to the OmpP1/FadL family.</text>
</comment>
<dbReference type="Proteomes" id="UP000283387">
    <property type="component" value="Unassembled WGS sequence"/>
</dbReference>
<dbReference type="RefSeq" id="WP_120275361.1">
    <property type="nucleotide sequence ID" value="NZ_RAPN01000005.1"/>
</dbReference>
<evidence type="ECO:0000256" key="4">
    <source>
        <dbReference type="ARBA" id="ARBA00022692"/>
    </source>
</evidence>
<dbReference type="Gene3D" id="2.40.160.60">
    <property type="entry name" value="Outer membrane protein transport protein (OMPP1/FadL/TodX)"/>
    <property type="match status" value="1"/>
</dbReference>
<sequence>MKRIYLLCLTFMLTFSSVFAGGILTNANQSAQYIRMLSRNASTQIDGVYFNPAGLTQLQNGFHFALNNQSLFQTRTIENTAPTLNQSSYEGGLTIPVFPSGFAVYKKDRLALSFGFGINSGGGSAEYKNGLPSFELPISALPTIITALGVPTTGYSADLYFKGKSVYLGFQLGASYEFCDFFSGAIGLRYLNAVTNYDGHISDIMINPQHPLVNPTGGYIPATDFFTAIGQAELAAMTADQEVDVKQKGTGFTPIIGVNLKPFDKMNIGIRYEFRTKLELENHTKTDGTGTFPDGDTYRNDIPAILGAGVDYQLFENLKVSASYSNYFDKDANWDGKESNVDKNLYELALGMEYQISEITTISAGYMHTKTGVGRGFQSDINYSLDANSVGFGAMFKVNEKFDLDLGMLYTAYEGNYKEAIYSPSSLPALQIPYKETYDKKNLAFTIGVTYHLFK</sequence>
<dbReference type="SUPFAM" id="SSF56935">
    <property type="entry name" value="Porins"/>
    <property type="match status" value="1"/>
</dbReference>
<evidence type="ECO:0000256" key="3">
    <source>
        <dbReference type="ARBA" id="ARBA00022452"/>
    </source>
</evidence>
<evidence type="ECO:0000256" key="7">
    <source>
        <dbReference type="ARBA" id="ARBA00023237"/>
    </source>
</evidence>
<accession>A0A419VV80</accession>
<comment type="caution">
    <text evidence="9">The sequence shown here is derived from an EMBL/GenBank/DDBJ whole genome shotgun (WGS) entry which is preliminary data.</text>
</comment>
<evidence type="ECO:0000256" key="1">
    <source>
        <dbReference type="ARBA" id="ARBA00004571"/>
    </source>
</evidence>
<name>A0A419VV80_9BACT</name>
<organism evidence="9 10">
    <name type="scientific">Mangrovibacterium diazotrophicum</name>
    <dbReference type="NCBI Taxonomy" id="1261403"/>
    <lineage>
        <taxon>Bacteria</taxon>
        <taxon>Pseudomonadati</taxon>
        <taxon>Bacteroidota</taxon>
        <taxon>Bacteroidia</taxon>
        <taxon>Marinilabiliales</taxon>
        <taxon>Prolixibacteraceae</taxon>
        <taxon>Mangrovibacterium</taxon>
    </lineage>
</organism>
<keyword evidence="6" id="KW-0472">Membrane</keyword>
<keyword evidence="10" id="KW-1185">Reference proteome</keyword>
<feature type="signal peptide" evidence="8">
    <location>
        <begin position="1"/>
        <end position="20"/>
    </location>
</feature>
<dbReference type="PANTHER" id="PTHR35093">
    <property type="entry name" value="OUTER MEMBRANE PROTEIN NMB0088-RELATED"/>
    <property type="match status" value="1"/>
</dbReference>
<dbReference type="EMBL" id="RAPN01000005">
    <property type="protein sequence ID" value="RKD86045.1"/>
    <property type="molecule type" value="Genomic_DNA"/>
</dbReference>
<dbReference type="InterPro" id="IPR005017">
    <property type="entry name" value="OMPP1/FadL/TodX"/>
</dbReference>